<dbReference type="EMBL" id="SIHO01000001">
    <property type="protein sequence ID" value="TFU06252.1"/>
    <property type="molecule type" value="Genomic_DNA"/>
</dbReference>
<dbReference type="InterPro" id="IPR004360">
    <property type="entry name" value="Glyas_Fos-R_dOase_dom"/>
</dbReference>
<organism evidence="2 3">
    <name type="scientific">Glacieibacterium arshaanense</name>
    <dbReference type="NCBI Taxonomy" id="2511025"/>
    <lineage>
        <taxon>Bacteria</taxon>
        <taxon>Pseudomonadati</taxon>
        <taxon>Pseudomonadota</taxon>
        <taxon>Alphaproteobacteria</taxon>
        <taxon>Sphingomonadales</taxon>
        <taxon>Sphingosinicellaceae</taxon>
        <taxon>Glacieibacterium</taxon>
    </lineage>
</organism>
<dbReference type="InterPro" id="IPR037523">
    <property type="entry name" value="VOC_core"/>
</dbReference>
<dbReference type="PANTHER" id="PTHR33993">
    <property type="entry name" value="GLYOXALASE-RELATED"/>
    <property type="match status" value="1"/>
</dbReference>
<dbReference type="PROSITE" id="PS51819">
    <property type="entry name" value="VOC"/>
    <property type="match status" value="1"/>
</dbReference>
<accession>A0A4Y9ES19</accession>
<dbReference type="Gene3D" id="3.10.180.10">
    <property type="entry name" value="2,3-Dihydroxybiphenyl 1,2-Dioxygenase, domain 1"/>
    <property type="match status" value="1"/>
</dbReference>
<dbReference type="Proteomes" id="UP000297737">
    <property type="component" value="Unassembled WGS sequence"/>
</dbReference>
<dbReference type="Pfam" id="PF00903">
    <property type="entry name" value="Glyoxalase"/>
    <property type="match status" value="1"/>
</dbReference>
<gene>
    <name evidence="2" type="ORF">EUV02_04405</name>
</gene>
<dbReference type="CDD" id="cd06587">
    <property type="entry name" value="VOC"/>
    <property type="match status" value="1"/>
</dbReference>
<dbReference type="SUPFAM" id="SSF54593">
    <property type="entry name" value="Glyoxalase/Bleomycin resistance protein/Dihydroxybiphenyl dioxygenase"/>
    <property type="match status" value="1"/>
</dbReference>
<keyword evidence="3" id="KW-1185">Reference proteome</keyword>
<evidence type="ECO:0000313" key="3">
    <source>
        <dbReference type="Proteomes" id="UP000297737"/>
    </source>
</evidence>
<dbReference type="AlphaFoldDB" id="A0A4Y9ES19"/>
<dbReference type="InterPro" id="IPR029068">
    <property type="entry name" value="Glyas_Bleomycin-R_OHBP_Dase"/>
</dbReference>
<proteinExistence type="predicted"/>
<dbReference type="PANTHER" id="PTHR33993:SF5">
    <property type="entry name" value="GLYOXALASE"/>
    <property type="match status" value="1"/>
</dbReference>
<evidence type="ECO:0000259" key="1">
    <source>
        <dbReference type="PROSITE" id="PS51819"/>
    </source>
</evidence>
<dbReference type="InterPro" id="IPR052164">
    <property type="entry name" value="Anthracycline_SecMetBiosynth"/>
</dbReference>
<dbReference type="OrthoDB" id="9799428at2"/>
<dbReference type="RefSeq" id="WP_135244974.1">
    <property type="nucleotide sequence ID" value="NZ_SIHO01000001.1"/>
</dbReference>
<comment type="caution">
    <text evidence="2">The sequence shown here is derived from an EMBL/GenBank/DDBJ whole genome shotgun (WGS) entry which is preliminary data.</text>
</comment>
<name>A0A4Y9ES19_9SPHN</name>
<protein>
    <submittedName>
        <fullName evidence="2">VOC family protein</fullName>
    </submittedName>
</protein>
<reference evidence="2 3" key="1">
    <citation type="submission" date="2019-02" db="EMBL/GenBank/DDBJ databases">
        <title>Polymorphobacter sp. isolated from the lake at the Tibet of China.</title>
        <authorList>
            <person name="Li A."/>
        </authorList>
    </citation>
    <scope>NUCLEOTIDE SEQUENCE [LARGE SCALE GENOMIC DNA]</scope>
    <source>
        <strain evidence="2 3">DJ1R-1</strain>
    </source>
</reference>
<feature type="domain" description="VOC" evidence="1">
    <location>
        <begin position="6"/>
        <end position="116"/>
    </location>
</feature>
<sequence length="120" mass="12978">MAKVTGLGGVFFRCADPAATRAWYAQHLGVAVDDYGATFAQTDGAQTVWSPFNAGSDYFPAEQAFMINFTVDDLDSLLAQLAADGVTLVGTPMDESYGKFGWIIDCDGRKIELWEPKGKV</sequence>
<evidence type="ECO:0000313" key="2">
    <source>
        <dbReference type="EMBL" id="TFU06252.1"/>
    </source>
</evidence>